<dbReference type="PANTHER" id="PTHR43744">
    <property type="entry name" value="ABC TRANSPORTER PERMEASE PROTEIN MG189-RELATED-RELATED"/>
    <property type="match status" value="1"/>
</dbReference>
<dbReference type="InterPro" id="IPR035906">
    <property type="entry name" value="MetI-like_sf"/>
</dbReference>
<gene>
    <name evidence="9" type="ORF">FKZ61_20530</name>
</gene>
<feature type="transmembrane region" description="Helical" evidence="7">
    <location>
        <begin position="131"/>
        <end position="152"/>
    </location>
</feature>
<proteinExistence type="inferred from homology"/>
<keyword evidence="6 7" id="KW-0472">Membrane</keyword>
<dbReference type="Pfam" id="PF00528">
    <property type="entry name" value="BPD_transp_1"/>
    <property type="match status" value="1"/>
</dbReference>
<feature type="domain" description="ABC transmembrane type-1" evidence="8">
    <location>
        <begin position="96"/>
        <end position="287"/>
    </location>
</feature>
<feature type="transmembrane region" description="Helical" evidence="7">
    <location>
        <begin position="266"/>
        <end position="287"/>
    </location>
</feature>
<evidence type="ECO:0000256" key="2">
    <source>
        <dbReference type="ARBA" id="ARBA00022448"/>
    </source>
</evidence>
<evidence type="ECO:0000256" key="4">
    <source>
        <dbReference type="ARBA" id="ARBA00022692"/>
    </source>
</evidence>
<keyword evidence="4 7" id="KW-0812">Transmembrane</keyword>
<dbReference type="InParanoid" id="A0A540VA29"/>
<dbReference type="AlphaFoldDB" id="A0A540VA29"/>
<feature type="transmembrane region" description="Helical" evidence="7">
    <location>
        <begin position="164"/>
        <end position="186"/>
    </location>
</feature>
<keyword evidence="2 7" id="KW-0813">Transport</keyword>
<dbReference type="Proteomes" id="UP000317371">
    <property type="component" value="Unassembled WGS sequence"/>
</dbReference>
<feature type="transmembrane region" description="Helical" evidence="7">
    <location>
        <begin position="207"/>
        <end position="229"/>
    </location>
</feature>
<keyword evidence="10" id="KW-1185">Reference proteome</keyword>
<keyword evidence="5 7" id="KW-1133">Transmembrane helix</keyword>
<comment type="subcellular location">
    <subcellularLocation>
        <location evidence="1 7">Cell membrane</location>
        <topology evidence="1 7">Multi-pass membrane protein</topology>
    </subcellularLocation>
</comment>
<dbReference type="CDD" id="cd06261">
    <property type="entry name" value="TM_PBP2"/>
    <property type="match status" value="1"/>
</dbReference>
<dbReference type="PANTHER" id="PTHR43744:SF6">
    <property type="entry name" value="ABC TRANSPORTER PERMEASE PROTEIN YESQ-RELATED"/>
    <property type="match status" value="1"/>
</dbReference>
<dbReference type="InterPro" id="IPR000515">
    <property type="entry name" value="MetI-like"/>
</dbReference>
<organism evidence="9 10">
    <name type="scientific">Litorilinea aerophila</name>
    <dbReference type="NCBI Taxonomy" id="1204385"/>
    <lineage>
        <taxon>Bacteria</taxon>
        <taxon>Bacillati</taxon>
        <taxon>Chloroflexota</taxon>
        <taxon>Caldilineae</taxon>
        <taxon>Caldilineales</taxon>
        <taxon>Caldilineaceae</taxon>
        <taxon>Litorilinea</taxon>
    </lineage>
</organism>
<protein>
    <submittedName>
        <fullName evidence="9">Carbohydrate ABC transporter permease</fullName>
    </submittedName>
</protein>
<evidence type="ECO:0000259" key="8">
    <source>
        <dbReference type="PROSITE" id="PS50928"/>
    </source>
</evidence>
<evidence type="ECO:0000313" key="10">
    <source>
        <dbReference type="Proteomes" id="UP000317371"/>
    </source>
</evidence>
<dbReference type="EMBL" id="VIGC01000036">
    <property type="protein sequence ID" value="TQE93618.1"/>
    <property type="molecule type" value="Genomic_DNA"/>
</dbReference>
<reference evidence="9 10" key="1">
    <citation type="submission" date="2019-06" db="EMBL/GenBank/DDBJ databases">
        <title>Genome sequence of Litorilinea aerophila BAA-2444.</title>
        <authorList>
            <person name="Maclea K.S."/>
            <person name="Maurais E.G."/>
            <person name="Iannazzi L.C."/>
        </authorList>
    </citation>
    <scope>NUCLEOTIDE SEQUENCE [LARGE SCALE GENOMIC DNA]</scope>
    <source>
        <strain evidence="9 10">ATCC BAA-2444</strain>
    </source>
</reference>
<dbReference type="GO" id="GO:0055085">
    <property type="term" value="P:transmembrane transport"/>
    <property type="evidence" value="ECO:0007669"/>
    <property type="project" value="InterPro"/>
</dbReference>
<sequence length="302" mass="34699">MSQLLATEQGQARRPVVTTPWYQRKRTRRLVGAALSYALLLPGAFLFMLPLLWMLSTALKPPNQIFVYPPQWIPNPPQWSNFWEGWTAYLPFNLFLRNSLIITTNNIIGNLVSCCLAAYGFARLRARGKNVLFVLVLSTMLLPYEVTVIPQYVLFTKLGWNNTWLPLMVPPWFGWPFFIFLLRQFFMSIPHELDEAARLDGASSWRILWNIILPLSKPALATVVIFAFIGNWNNFLFPLIYIRDTNKQVLAVGLNMFRGAYGQIDFHYMMAVSLIVLLPVLIVFFFGQRLFVQGIALTGMKG</sequence>
<evidence type="ECO:0000256" key="3">
    <source>
        <dbReference type="ARBA" id="ARBA00022475"/>
    </source>
</evidence>
<evidence type="ECO:0000256" key="5">
    <source>
        <dbReference type="ARBA" id="ARBA00022989"/>
    </source>
</evidence>
<comment type="similarity">
    <text evidence="7">Belongs to the binding-protein-dependent transport system permease family.</text>
</comment>
<keyword evidence="3" id="KW-1003">Cell membrane</keyword>
<feature type="transmembrane region" description="Helical" evidence="7">
    <location>
        <begin position="100"/>
        <end position="119"/>
    </location>
</feature>
<feature type="transmembrane region" description="Helical" evidence="7">
    <location>
        <begin position="30"/>
        <end position="53"/>
    </location>
</feature>
<evidence type="ECO:0000256" key="1">
    <source>
        <dbReference type="ARBA" id="ARBA00004651"/>
    </source>
</evidence>
<name>A0A540VA29_9CHLR</name>
<comment type="caution">
    <text evidence="9">The sequence shown here is derived from an EMBL/GenBank/DDBJ whole genome shotgun (WGS) entry which is preliminary data.</text>
</comment>
<evidence type="ECO:0000256" key="7">
    <source>
        <dbReference type="RuleBase" id="RU363032"/>
    </source>
</evidence>
<dbReference type="RefSeq" id="WP_141612039.1">
    <property type="nucleotide sequence ID" value="NZ_VIGC02000036.1"/>
</dbReference>
<evidence type="ECO:0000313" key="9">
    <source>
        <dbReference type="EMBL" id="TQE93618.1"/>
    </source>
</evidence>
<dbReference type="Gene3D" id="1.10.3720.10">
    <property type="entry name" value="MetI-like"/>
    <property type="match status" value="1"/>
</dbReference>
<dbReference type="SUPFAM" id="SSF161098">
    <property type="entry name" value="MetI-like"/>
    <property type="match status" value="1"/>
</dbReference>
<dbReference type="OrthoDB" id="2063054at2"/>
<accession>A0A540VA29</accession>
<dbReference type="GO" id="GO:0005886">
    <property type="term" value="C:plasma membrane"/>
    <property type="evidence" value="ECO:0007669"/>
    <property type="project" value="UniProtKB-SubCell"/>
</dbReference>
<evidence type="ECO:0000256" key="6">
    <source>
        <dbReference type="ARBA" id="ARBA00023136"/>
    </source>
</evidence>
<dbReference type="PROSITE" id="PS50928">
    <property type="entry name" value="ABC_TM1"/>
    <property type="match status" value="1"/>
</dbReference>